<reference evidence="1 2" key="1">
    <citation type="journal article" date="2024" name="Microbiol. Resour. Announc.">
        <title>Genome annotations for the ascomycete fungi Trichoderma harzianum, Trichoderma aggressivum, and Purpureocillium lilacinum.</title>
        <authorList>
            <person name="Beijen E.P.W."/>
            <person name="Ohm R.A."/>
        </authorList>
    </citation>
    <scope>NUCLEOTIDE SEQUENCE [LARGE SCALE GENOMIC DNA]</scope>
    <source>
        <strain evidence="1 2">CBS 150709</strain>
    </source>
</reference>
<gene>
    <name evidence="1" type="ORF">Purlil1_13545</name>
</gene>
<keyword evidence="2" id="KW-1185">Reference proteome</keyword>
<comment type="caution">
    <text evidence="1">The sequence shown here is derived from an EMBL/GenBank/DDBJ whole genome shotgun (WGS) entry which is preliminary data.</text>
</comment>
<dbReference type="Proteomes" id="UP001287286">
    <property type="component" value="Unassembled WGS sequence"/>
</dbReference>
<evidence type="ECO:0000313" key="1">
    <source>
        <dbReference type="EMBL" id="KAK4070224.1"/>
    </source>
</evidence>
<evidence type="ECO:0000313" key="2">
    <source>
        <dbReference type="Proteomes" id="UP001287286"/>
    </source>
</evidence>
<name>A0ABR0BDU3_PURLI</name>
<dbReference type="EMBL" id="JAWRVI010000242">
    <property type="protein sequence ID" value="KAK4070224.1"/>
    <property type="molecule type" value="Genomic_DNA"/>
</dbReference>
<protein>
    <submittedName>
        <fullName evidence="1">Uncharacterized protein</fullName>
    </submittedName>
</protein>
<sequence>MYINDLRHELEAFPSPGTTDFDRVRRATLEFVNTILPEWPIISVDQVYHIFHAYHNRSVPERAADSHIFWLILSLGDLICHLRQFRTYEMEKRFAGSMTDLFLQKQPTNMVTIQLKVLQILRDRYAGRIRNRDVDTLVQEVFRLGDTDLFWPVAMWTHVNLLWDCPTVVTSQLDPLTLPAPSEHYFAGMFGEAAWHRFVAKCANTTALYKLRCGSPMMEVTFGGYSGQALGWITHTSSALTAVYTAVGNERHVTGHVYQLAHSCATNCETCLLTIQKLDHVSRLFMLEQ</sequence>
<proteinExistence type="predicted"/>
<accession>A0ABR0BDU3</accession>
<organism evidence="1 2">
    <name type="scientific">Purpureocillium lilacinum</name>
    <name type="common">Paecilomyces lilacinus</name>
    <dbReference type="NCBI Taxonomy" id="33203"/>
    <lineage>
        <taxon>Eukaryota</taxon>
        <taxon>Fungi</taxon>
        <taxon>Dikarya</taxon>
        <taxon>Ascomycota</taxon>
        <taxon>Pezizomycotina</taxon>
        <taxon>Sordariomycetes</taxon>
        <taxon>Hypocreomycetidae</taxon>
        <taxon>Hypocreales</taxon>
        <taxon>Ophiocordycipitaceae</taxon>
        <taxon>Purpureocillium</taxon>
    </lineage>
</organism>